<evidence type="ECO:0000313" key="2">
    <source>
        <dbReference type="EMBL" id="MET3587854.1"/>
    </source>
</evidence>
<feature type="region of interest" description="Disordered" evidence="1">
    <location>
        <begin position="41"/>
        <end position="70"/>
    </location>
</feature>
<feature type="compositionally biased region" description="Polar residues" evidence="1">
    <location>
        <begin position="46"/>
        <end position="55"/>
    </location>
</feature>
<proteinExistence type="predicted"/>
<dbReference type="EMBL" id="JBEPLJ010000016">
    <property type="protein sequence ID" value="MET3587854.1"/>
    <property type="molecule type" value="Genomic_DNA"/>
</dbReference>
<name>A0ABV2HBI2_9HYPH</name>
<gene>
    <name evidence="2" type="ORF">ABID21_003985</name>
</gene>
<sequence length="70" mass="7552">MPDDWNAIAAEVADAIRSVSDISQPNGYPVTLRMPGEALATHRTRSLGSQSTARCTPSRGFRRSEAPPAR</sequence>
<evidence type="ECO:0000313" key="3">
    <source>
        <dbReference type="Proteomes" id="UP001549031"/>
    </source>
</evidence>
<reference evidence="2 3" key="1">
    <citation type="submission" date="2024-06" db="EMBL/GenBank/DDBJ databases">
        <title>Genomic Encyclopedia of Type Strains, Phase IV (KMG-IV): sequencing the most valuable type-strain genomes for metagenomic binning, comparative biology and taxonomic classification.</title>
        <authorList>
            <person name="Goeker M."/>
        </authorList>
    </citation>
    <scope>NUCLEOTIDE SEQUENCE [LARGE SCALE GENOMIC DNA]</scope>
    <source>
        <strain evidence="2 3">DSM 105042</strain>
    </source>
</reference>
<dbReference type="Proteomes" id="UP001549031">
    <property type="component" value="Unassembled WGS sequence"/>
</dbReference>
<comment type="caution">
    <text evidence="2">The sequence shown here is derived from an EMBL/GenBank/DDBJ whole genome shotgun (WGS) entry which is preliminary data.</text>
</comment>
<organism evidence="2 3">
    <name type="scientific">Pseudorhizobium tarimense</name>
    <dbReference type="NCBI Taxonomy" id="1079109"/>
    <lineage>
        <taxon>Bacteria</taxon>
        <taxon>Pseudomonadati</taxon>
        <taxon>Pseudomonadota</taxon>
        <taxon>Alphaproteobacteria</taxon>
        <taxon>Hyphomicrobiales</taxon>
        <taxon>Rhizobiaceae</taxon>
        <taxon>Rhizobium/Agrobacterium group</taxon>
        <taxon>Pseudorhizobium</taxon>
    </lineage>
</organism>
<evidence type="ECO:0000256" key="1">
    <source>
        <dbReference type="SAM" id="MobiDB-lite"/>
    </source>
</evidence>
<protein>
    <submittedName>
        <fullName evidence="2">Uncharacterized protein</fullName>
    </submittedName>
</protein>
<keyword evidence="3" id="KW-1185">Reference proteome</keyword>
<accession>A0ABV2HBI2</accession>